<dbReference type="EMBL" id="JBHTCR010000004">
    <property type="protein sequence ID" value="MFC7347288.1"/>
    <property type="molecule type" value="Genomic_DNA"/>
</dbReference>
<protein>
    <recommendedName>
        <fullName evidence="3">Transcriptional coactivator p15 (PC4) C-terminal domain-containing protein</fullName>
    </recommendedName>
</protein>
<sequence length="83" mass="9681">MKISASEQVQFLTSEKKAKKTIKIEFRRFGKKDGKYTKERFWISSKSEITGTYQILQALELEDLKNILNEAKKLIKKADLKSI</sequence>
<evidence type="ECO:0008006" key="3">
    <source>
        <dbReference type="Google" id="ProtNLM"/>
    </source>
</evidence>
<proteinExistence type="predicted"/>
<comment type="caution">
    <text evidence="1">The sequence shown here is derived from an EMBL/GenBank/DDBJ whole genome shotgun (WGS) entry which is preliminary data.</text>
</comment>
<dbReference type="RefSeq" id="WP_378178528.1">
    <property type="nucleotide sequence ID" value="NZ_JBHTCR010000004.1"/>
</dbReference>
<reference evidence="2" key="1">
    <citation type="journal article" date="2019" name="Int. J. Syst. Evol. Microbiol.">
        <title>The Global Catalogue of Microorganisms (GCM) 10K type strain sequencing project: providing services to taxonomists for standard genome sequencing and annotation.</title>
        <authorList>
            <consortium name="The Broad Institute Genomics Platform"/>
            <consortium name="The Broad Institute Genome Sequencing Center for Infectious Disease"/>
            <person name="Wu L."/>
            <person name="Ma J."/>
        </authorList>
    </citation>
    <scope>NUCLEOTIDE SEQUENCE [LARGE SCALE GENOMIC DNA]</scope>
    <source>
        <strain evidence="2">CCUG 54781</strain>
    </source>
</reference>
<organism evidence="1 2">
    <name type="scientific">Chryseobacterium zhengzhouense</name>
    <dbReference type="NCBI Taxonomy" id="1636086"/>
    <lineage>
        <taxon>Bacteria</taxon>
        <taxon>Pseudomonadati</taxon>
        <taxon>Bacteroidota</taxon>
        <taxon>Flavobacteriia</taxon>
        <taxon>Flavobacteriales</taxon>
        <taxon>Weeksellaceae</taxon>
        <taxon>Chryseobacterium group</taxon>
        <taxon>Chryseobacterium</taxon>
    </lineage>
</organism>
<keyword evidence="2" id="KW-1185">Reference proteome</keyword>
<dbReference type="Proteomes" id="UP001596550">
    <property type="component" value="Unassembled WGS sequence"/>
</dbReference>
<evidence type="ECO:0000313" key="1">
    <source>
        <dbReference type="EMBL" id="MFC7347288.1"/>
    </source>
</evidence>
<accession>A0ABW2LZT8</accession>
<evidence type="ECO:0000313" key="2">
    <source>
        <dbReference type="Proteomes" id="UP001596550"/>
    </source>
</evidence>
<gene>
    <name evidence="1" type="ORF">ACFQO9_11220</name>
</gene>
<name>A0ABW2LZT8_9FLAO</name>